<evidence type="ECO:0000313" key="2">
    <source>
        <dbReference type="EMBL" id="PPE03279.1"/>
    </source>
</evidence>
<dbReference type="Proteomes" id="UP000239425">
    <property type="component" value="Unassembled WGS sequence"/>
</dbReference>
<feature type="compositionally biased region" description="Polar residues" evidence="1">
    <location>
        <begin position="335"/>
        <end position="375"/>
    </location>
</feature>
<reference evidence="2 3" key="1">
    <citation type="submission" date="2017-11" db="EMBL/GenBank/DDBJ databases">
        <title>Comparative genomic analysis of Holospora spp., intranuclear symbionts of paramecia.</title>
        <authorList>
            <person name="Garushyants S.K."/>
            <person name="Beliavskaya A."/>
            <person name="Malko D.B."/>
            <person name="Logacheva M.D."/>
            <person name="Rautian M.S."/>
            <person name="Gelfand M.S."/>
        </authorList>
    </citation>
    <scope>NUCLEOTIDE SEQUENCE [LARGE SCALE GENOMIC DNA]</scope>
    <source>
        <strain evidence="3">02AZ16</strain>
    </source>
</reference>
<sequence length="417" mass="46064">MNYFFLLCISFLSTSLLRAQRKSEILNNSGTPHPLTAKVPTLSSPPTYSNHSGDADNFLVSWELLSSPEAASKDLRQSPLLAIKDWNTQTVSNFQHIPEFKQAQSLEEVKKIILNKLLERKVNKVVVSEFLTRAEFPEAWCLFLEDMIAPLKNTQESARGLSVQDVFGLLAAPLSRIKCNTIKLPIPDPFQDAFEQADDARSEQNQASCIISETSEAPVSTSISYAAQQAPSSDSNANAQQQQHSYPPPMHGQDTSYKESQAESAYEHTSSSQEPVSSYVQGIPCLEFWVTGMIEQSMHYHKKNPQNWLAAFSSANQDPINQRIIQHLKKALTTSQGTEEYHSQGSYDGTTRSTGTSVAPISASSSNVQGSSKPTTDPGYIDQMFNQEAPPPAPQGPVGKHKAVTFFSRQKEIKHGK</sequence>
<organism evidence="2 3">
    <name type="scientific">Holospora curviuscula</name>
    <dbReference type="NCBI Taxonomy" id="1082868"/>
    <lineage>
        <taxon>Bacteria</taxon>
        <taxon>Pseudomonadati</taxon>
        <taxon>Pseudomonadota</taxon>
        <taxon>Alphaproteobacteria</taxon>
        <taxon>Holosporales</taxon>
        <taxon>Holosporaceae</taxon>
        <taxon>Holospora</taxon>
    </lineage>
</organism>
<dbReference type="AlphaFoldDB" id="A0A2S5R7F9"/>
<evidence type="ECO:0000313" key="3">
    <source>
        <dbReference type="Proteomes" id="UP000239425"/>
    </source>
</evidence>
<feature type="compositionally biased region" description="Low complexity" evidence="1">
    <location>
        <begin position="226"/>
        <end position="243"/>
    </location>
</feature>
<feature type="region of interest" description="Disordered" evidence="1">
    <location>
        <begin position="335"/>
        <end position="400"/>
    </location>
</feature>
<feature type="compositionally biased region" description="Polar residues" evidence="1">
    <location>
        <begin position="262"/>
        <end position="277"/>
    </location>
</feature>
<comment type="caution">
    <text evidence="2">The sequence shown here is derived from an EMBL/GenBank/DDBJ whole genome shotgun (WGS) entry which is preliminary data.</text>
</comment>
<feature type="region of interest" description="Disordered" evidence="1">
    <location>
        <begin position="221"/>
        <end position="277"/>
    </location>
</feature>
<keyword evidence="3" id="KW-1185">Reference proteome</keyword>
<feature type="region of interest" description="Disordered" evidence="1">
    <location>
        <begin position="28"/>
        <end position="49"/>
    </location>
</feature>
<proteinExistence type="predicted"/>
<accession>A0A2S5R7F9</accession>
<protein>
    <submittedName>
        <fullName evidence="2">Uncharacterized protein</fullName>
    </submittedName>
</protein>
<gene>
    <name evidence="2" type="ORF">HCUR_01273</name>
</gene>
<evidence type="ECO:0000256" key="1">
    <source>
        <dbReference type="SAM" id="MobiDB-lite"/>
    </source>
</evidence>
<dbReference type="EMBL" id="PHHC01000119">
    <property type="protein sequence ID" value="PPE03279.1"/>
    <property type="molecule type" value="Genomic_DNA"/>
</dbReference>
<dbReference type="OrthoDB" id="8479719at2"/>
<name>A0A2S5R7F9_9PROT</name>
<dbReference type="RefSeq" id="WP_104207203.1">
    <property type="nucleotide sequence ID" value="NZ_PHHC01000119.1"/>
</dbReference>